<dbReference type="EMBL" id="BA000030">
    <property type="protein sequence ID" value="BAC68631.1"/>
    <property type="molecule type" value="Genomic_DNA"/>
</dbReference>
<feature type="domain" description="STAS" evidence="4">
    <location>
        <begin position="7"/>
        <end position="116"/>
    </location>
</feature>
<dbReference type="Gene3D" id="3.30.750.24">
    <property type="entry name" value="STAS domain"/>
    <property type="match status" value="1"/>
</dbReference>
<dbReference type="HOGENOM" id="CLU_115403_3_3_11"/>
<dbReference type="GO" id="GO:0043856">
    <property type="term" value="F:anti-sigma factor antagonist activity"/>
    <property type="evidence" value="ECO:0007669"/>
    <property type="project" value="InterPro"/>
</dbReference>
<evidence type="ECO:0000256" key="3">
    <source>
        <dbReference type="SAM" id="MobiDB-lite"/>
    </source>
</evidence>
<gene>
    <name evidence="5" type="ORF">SAVERM_921</name>
</gene>
<comment type="similarity">
    <text evidence="1 2">Belongs to the anti-sigma-factor antagonist family.</text>
</comment>
<keyword evidence="6" id="KW-1185">Reference proteome</keyword>
<organism evidence="5 6">
    <name type="scientific">Streptomyces avermitilis (strain ATCC 31267 / DSM 46492 / JCM 5070 / NBRC 14893 / NCIMB 12804 / NRRL 8165 / MA-4680)</name>
    <dbReference type="NCBI Taxonomy" id="227882"/>
    <lineage>
        <taxon>Bacteria</taxon>
        <taxon>Bacillati</taxon>
        <taxon>Actinomycetota</taxon>
        <taxon>Actinomycetes</taxon>
        <taxon>Kitasatosporales</taxon>
        <taxon>Streptomycetaceae</taxon>
        <taxon>Streptomyces</taxon>
    </lineage>
</organism>
<dbReference type="SUPFAM" id="SSF52091">
    <property type="entry name" value="SpoIIaa-like"/>
    <property type="match status" value="1"/>
</dbReference>
<dbReference type="InterPro" id="IPR003658">
    <property type="entry name" value="Anti-sigma_ant"/>
</dbReference>
<reference evidence="5 6" key="2">
    <citation type="journal article" date="2003" name="Nat. Biotechnol.">
        <title>Complete genome sequence and comparative analysis of the industrial microorganism Streptomyces avermitilis.</title>
        <authorList>
            <person name="Ikeda H."/>
            <person name="Ishikawa J."/>
            <person name="Hanamoto A."/>
            <person name="Shinose M."/>
            <person name="Kikuchi H."/>
            <person name="Shiba T."/>
            <person name="Sakaki Y."/>
            <person name="Hattori M."/>
            <person name="Omura S."/>
        </authorList>
    </citation>
    <scope>NUCLEOTIDE SEQUENCE [LARGE SCALE GENOMIC DNA]</scope>
    <source>
        <strain evidence="6">ATCC 31267 / DSM 46492 / JCM 5070 / NBRC 14893 / NCIMB 12804 / NRRL 8165 / MA-4680</strain>
    </source>
</reference>
<dbReference type="PANTHER" id="PTHR33495:SF2">
    <property type="entry name" value="ANTI-SIGMA FACTOR ANTAGONIST TM_1081-RELATED"/>
    <property type="match status" value="1"/>
</dbReference>
<evidence type="ECO:0000313" key="5">
    <source>
        <dbReference type="EMBL" id="BAC68631.1"/>
    </source>
</evidence>
<dbReference type="PROSITE" id="PS50801">
    <property type="entry name" value="STAS"/>
    <property type="match status" value="1"/>
</dbReference>
<dbReference type="Pfam" id="PF01740">
    <property type="entry name" value="STAS"/>
    <property type="match status" value="1"/>
</dbReference>
<name>Q82PI1_STRAW</name>
<evidence type="ECO:0000256" key="2">
    <source>
        <dbReference type="RuleBase" id="RU003749"/>
    </source>
</evidence>
<dbReference type="NCBIfam" id="TIGR00377">
    <property type="entry name" value="ant_ant_sig"/>
    <property type="match status" value="1"/>
</dbReference>
<dbReference type="InterPro" id="IPR036513">
    <property type="entry name" value="STAS_dom_sf"/>
</dbReference>
<dbReference type="eggNOG" id="COG1366">
    <property type="taxonomic scope" value="Bacteria"/>
</dbReference>
<dbReference type="AlphaFoldDB" id="Q82PI1"/>
<dbReference type="KEGG" id="sma:SAVERM_921"/>
<dbReference type="CDD" id="cd07043">
    <property type="entry name" value="STAS_anti-anti-sigma_factors"/>
    <property type="match status" value="1"/>
</dbReference>
<evidence type="ECO:0000313" key="6">
    <source>
        <dbReference type="Proteomes" id="UP000000428"/>
    </source>
</evidence>
<dbReference type="PANTHER" id="PTHR33495">
    <property type="entry name" value="ANTI-SIGMA FACTOR ANTAGONIST TM_1081-RELATED-RELATED"/>
    <property type="match status" value="1"/>
</dbReference>
<evidence type="ECO:0000256" key="1">
    <source>
        <dbReference type="ARBA" id="ARBA00009013"/>
    </source>
</evidence>
<reference evidence="5 6" key="3">
    <citation type="journal article" date="2014" name="J. Ind. Microbiol. Biotechnol.">
        <title>Genome mining of the Streptomyces avermitilis genome and development of genome-minimized hosts for heterologous expression of biosynthetic gene clusters.</title>
        <authorList>
            <person name="Ikeda H."/>
            <person name="Shin-ya K."/>
            <person name="Omura S."/>
        </authorList>
    </citation>
    <scope>NUCLEOTIDE SEQUENCE [LARGE SCALE GENOMIC DNA]</scope>
    <source>
        <strain evidence="6">ATCC 31267 / DSM 46492 / JCM 5070 / NBRC 14893 / NCIMB 12804 / NRRL 8165 / MA-4680</strain>
    </source>
</reference>
<protein>
    <recommendedName>
        <fullName evidence="2">Anti-sigma factor antagonist</fullName>
    </recommendedName>
</protein>
<feature type="region of interest" description="Disordered" evidence="3">
    <location>
        <begin position="117"/>
        <end position="139"/>
    </location>
</feature>
<proteinExistence type="inferred from homology"/>
<evidence type="ECO:0000259" key="4">
    <source>
        <dbReference type="PROSITE" id="PS50801"/>
    </source>
</evidence>
<reference evidence="5 6" key="1">
    <citation type="journal article" date="2001" name="Proc. Natl. Acad. Sci. U.S.A.">
        <title>Genome sequence of an industrial microorganism Streptomyces avermitilis: deducing the ability of producing secondary metabolites.</title>
        <authorList>
            <person name="Omura S."/>
            <person name="Ikeda H."/>
            <person name="Ishikawa J."/>
            <person name="Hanamoto A."/>
            <person name="Takahashi C."/>
            <person name="Shinose M."/>
            <person name="Takahashi Y."/>
            <person name="Horikawa H."/>
            <person name="Nakazawa H."/>
            <person name="Osonoe T."/>
            <person name="Kikuchi H."/>
            <person name="Shiba T."/>
            <person name="Sakaki Y."/>
            <person name="Hattori M."/>
        </authorList>
    </citation>
    <scope>NUCLEOTIDE SEQUENCE [LARGE SCALE GENOMIC DNA]</scope>
    <source>
        <strain evidence="6">ATCC 31267 / DSM 46492 / JCM 5070 / NBRC 14893 / NCIMB 12804 / NRRL 8165 / MA-4680</strain>
    </source>
</reference>
<dbReference type="Proteomes" id="UP000000428">
    <property type="component" value="Chromosome"/>
</dbReference>
<sequence>MTDMSPLTITTRDAPTGPVLEITGDLDHETSPELRHAIDRLTLARGQLLVLDLAGLRFCDSSGITLLLAARNLAIEAGVDTVLAAVPANTARVLGIVGLDQVFAFYPDTRAATAAHPPTAVIADTTPRGTGSRADQVES</sequence>
<accession>Q82PI1</accession>
<dbReference type="InterPro" id="IPR002645">
    <property type="entry name" value="STAS_dom"/>
</dbReference>